<dbReference type="EC" id="2.1.1.37" evidence="7"/>
<dbReference type="PROSITE" id="PS00094">
    <property type="entry name" value="C5_MTASE_1"/>
    <property type="match status" value="1"/>
</dbReference>
<dbReference type="GO" id="GO:0032259">
    <property type="term" value="P:methylation"/>
    <property type="evidence" value="ECO:0007669"/>
    <property type="project" value="UniProtKB-KW"/>
</dbReference>
<dbReference type="Proteomes" id="UP001491691">
    <property type="component" value="Unassembled WGS sequence"/>
</dbReference>
<keyword evidence="1 5" id="KW-0489">Methyltransferase</keyword>
<comment type="caution">
    <text evidence="8">The sequence shown here is derived from an EMBL/GenBank/DDBJ whole genome shotgun (WGS) entry which is preliminary data.</text>
</comment>
<comment type="catalytic activity">
    <reaction evidence="7">
        <text>a 2'-deoxycytidine in DNA + S-adenosyl-L-methionine = a 5-methyl-2'-deoxycytidine in DNA + S-adenosyl-L-homocysteine + H(+)</text>
        <dbReference type="Rhea" id="RHEA:13681"/>
        <dbReference type="Rhea" id="RHEA-COMP:11369"/>
        <dbReference type="Rhea" id="RHEA-COMP:11370"/>
        <dbReference type="ChEBI" id="CHEBI:15378"/>
        <dbReference type="ChEBI" id="CHEBI:57856"/>
        <dbReference type="ChEBI" id="CHEBI:59789"/>
        <dbReference type="ChEBI" id="CHEBI:85452"/>
        <dbReference type="ChEBI" id="CHEBI:85454"/>
        <dbReference type="EC" id="2.1.1.37"/>
    </reaction>
</comment>
<proteinExistence type="inferred from homology"/>
<evidence type="ECO:0000313" key="8">
    <source>
        <dbReference type="EMBL" id="MEQ3346220.1"/>
    </source>
</evidence>
<protein>
    <recommendedName>
        <fullName evidence="7">Cytosine-specific methyltransferase</fullName>
        <ecNumber evidence="7">2.1.1.37</ecNumber>
    </recommendedName>
</protein>
<evidence type="ECO:0000256" key="4">
    <source>
        <dbReference type="ARBA" id="ARBA00022747"/>
    </source>
</evidence>
<dbReference type="NCBIfam" id="TIGR00675">
    <property type="entry name" value="dcm"/>
    <property type="match status" value="1"/>
</dbReference>
<dbReference type="PANTHER" id="PTHR46098">
    <property type="entry name" value="TRNA (CYTOSINE(38)-C(5))-METHYLTRANSFERASE"/>
    <property type="match status" value="1"/>
</dbReference>
<dbReference type="InterPro" id="IPR050750">
    <property type="entry name" value="C5-MTase"/>
</dbReference>
<keyword evidence="4" id="KW-0680">Restriction system</keyword>
<reference evidence="8 9" key="1">
    <citation type="submission" date="2024-04" db="EMBL/GenBank/DDBJ databases">
        <title>Human intestinal bacterial collection.</title>
        <authorList>
            <person name="Pauvert C."/>
            <person name="Hitch T.C.A."/>
            <person name="Clavel T."/>
        </authorList>
    </citation>
    <scope>NUCLEOTIDE SEQUENCE [LARGE SCALE GENOMIC DNA]</scope>
    <source>
        <strain evidence="8 9">CLA-SR-H019</strain>
    </source>
</reference>
<dbReference type="PROSITE" id="PS51679">
    <property type="entry name" value="SAM_MT_C5"/>
    <property type="match status" value="1"/>
</dbReference>
<dbReference type="InterPro" id="IPR029063">
    <property type="entry name" value="SAM-dependent_MTases_sf"/>
</dbReference>
<dbReference type="PANTHER" id="PTHR46098:SF1">
    <property type="entry name" value="TRNA (CYTOSINE(38)-C(5))-METHYLTRANSFERASE"/>
    <property type="match status" value="1"/>
</dbReference>
<organism evidence="8 9">
    <name type="scientific">Peptoniphilus senegalensis</name>
    <dbReference type="NCBI Taxonomy" id="1465757"/>
    <lineage>
        <taxon>Bacteria</taxon>
        <taxon>Bacillati</taxon>
        <taxon>Bacillota</taxon>
        <taxon>Tissierellia</taxon>
        <taxon>Tissierellales</taxon>
        <taxon>Peptoniphilaceae</taxon>
        <taxon>Peptoniphilus</taxon>
    </lineage>
</organism>
<evidence type="ECO:0000256" key="7">
    <source>
        <dbReference type="RuleBase" id="RU000417"/>
    </source>
</evidence>
<dbReference type="Gene3D" id="3.90.120.10">
    <property type="entry name" value="DNA Methylase, subunit A, domain 2"/>
    <property type="match status" value="1"/>
</dbReference>
<sequence length="326" mass="37377">MQIKTFFDFCSGIGGGRLGLENCGLECVGSSDTSRLANTTYDLLFPSKKDINYGDLKKINPKSLPNYDLLIAGFPCQSFSVIGRQQGTKDPRGQIIYYLMNIIEENKPKVFILENVKGLISHDNGKTFKEITKALSDIGYDVFYKVLNSIDYGVPHMRQRIFIVGFRGDLHVQKNDFKWPLTKPRVNIADFLFPENNEMPIEEKRWFYYDYLNNAKNRGKFDIHEILKQDNLIVDTRMSDLRLYVNRMPTLRAHRDGIYYVRNKKMYYLTGAEALLFQGFSKNHLARVKDKVTNRHLLMQAGNAMTANVVEEIGKSILTTLGGING</sequence>
<keyword evidence="9" id="KW-1185">Reference proteome</keyword>
<dbReference type="Gene3D" id="3.40.50.150">
    <property type="entry name" value="Vaccinia Virus protein VP39"/>
    <property type="match status" value="1"/>
</dbReference>
<dbReference type="InterPro" id="IPR018117">
    <property type="entry name" value="C5_DNA_meth_AS"/>
</dbReference>
<dbReference type="SUPFAM" id="SSF53335">
    <property type="entry name" value="S-adenosyl-L-methionine-dependent methyltransferases"/>
    <property type="match status" value="1"/>
</dbReference>
<dbReference type="EMBL" id="JBBNPP010000003">
    <property type="protein sequence ID" value="MEQ3346220.1"/>
    <property type="molecule type" value="Genomic_DNA"/>
</dbReference>
<evidence type="ECO:0000256" key="1">
    <source>
        <dbReference type="ARBA" id="ARBA00022603"/>
    </source>
</evidence>
<accession>A0ABV1IZ93</accession>
<dbReference type="GO" id="GO:0003886">
    <property type="term" value="F:DNA (cytosine-5-)-methyltransferase activity"/>
    <property type="evidence" value="ECO:0007669"/>
    <property type="project" value="UniProtKB-EC"/>
</dbReference>
<evidence type="ECO:0000256" key="3">
    <source>
        <dbReference type="ARBA" id="ARBA00022691"/>
    </source>
</evidence>
<evidence type="ECO:0000256" key="5">
    <source>
        <dbReference type="PROSITE-ProRule" id="PRU01016"/>
    </source>
</evidence>
<dbReference type="Pfam" id="PF00145">
    <property type="entry name" value="DNA_methylase"/>
    <property type="match status" value="1"/>
</dbReference>
<gene>
    <name evidence="8" type="primary">dcm</name>
    <name evidence="8" type="ORF">AAA073_02085</name>
</gene>
<evidence type="ECO:0000256" key="6">
    <source>
        <dbReference type="RuleBase" id="RU000416"/>
    </source>
</evidence>
<feature type="active site" evidence="5">
    <location>
        <position position="76"/>
    </location>
</feature>
<dbReference type="RefSeq" id="WP_349188129.1">
    <property type="nucleotide sequence ID" value="NZ_JBBNPP010000003.1"/>
</dbReference>
<name>A0ABV1IZ93_9FIRM</name>
<keyword evidence="2 5" id="KW-0808">Transferase</keyword>
<dbReference type="PRINTS" id="PR00105">
    <property type="entry name" value="C5METTRFRASE"/>
</dbReference>
<comment type="similarity">
    <text evidence="5 6">Belongs to the class I-like SAM-binding methyltransferase superfamily. C5-methyltransferase family.</text>
</comment>
<evidence type="ECO:0000313" key="9">
    <source>
        <dbReference type="Proteomes" id="UP001491691"/>
    </source>
</evidence>
<dbReference type="InterPro" id="IPR001525">
    <property type="entry name" value="C5_MeTfrase"/>
</dbReference>
<evidence type="ECO:0000256" key="2">
    <source>
        <dbReference type="ARBA" id="ARBA00022679"/>
    </source>
</evidence>
<keyword evidence="3 5" id="KW-0949">S-adenosyl-L-methionine</keyword>